<keyword evidence="2" id="KW-1185">Reference proteome</keyword>
<dbReference type="Proteomes" id="UP000288058">
    <property type="component" value="Unassembled WGS sequence"/>
</dbReference>
<dbReference type="OrthoDB" id="3760425at2"/>
<sequence>MKKLLLHIGTGKTGSTTIQEAMAMLRDNGDLQGLSYPKIANNKHHNRLCTLVMPHERIRRDIKTKYPEENGTYKEFVERVECLFHESAHESDNLVLSGEFFCGYTTDEIKKFKELLIGSGFNDIKVLLYFRDPCSLYLSQIQQRIKASSRFSNPYKYQFDYPGLYKRWRDEFDDVTVRHFDRSVLIGNDVVDDFLSVANDYFGTSLGKPANLMPTNESLTVAGMLVQHDYRKNFYGDADNVMHSDSNRLVKQINKAEKELDYSNKPALRPELKRQIRANNENGVKWVRETLGIDLGLNEKSETKSTKRFRHNLLDIIEVKDEDLRAKELIMLSIVRKLLRKRKTQ</sequence>
<reference evidence="2" key="1">
    <citation type="journal article" date="2018" name="Front. Microbiol.">
        <title>Genome-Based Analysis Reveals the Taxonomy and Diversity of the Family Idiomarinaceae.</title>
        <authorList>
            <person name="Liu Y."/>
            <person name="Lai Q."/>
            <person name="Shao Z."/>
        </authorList>
    </citation>
    <scope>NUCLEOTIDE SEQUENCE [LARGE SCALE GENOMIC DNA]</scope>
    <source>
        <strain evidence="2">R22</strain>
    </source>
</reference>
<dbReference type="RefSeq" id="WP_126780620.1">
    <property type="nucleotide sequence ID" value="NZ_PIQC01000003.1"/>
</dbReference>
<comment type="caution">
    <text evidence="1">The sequence shown here is derived from an EMBL/GenBank/DDBJ whole genome shotgun (WGS) entry which is preliminary data.</text>
</comment>
<evidence type="ECO:0008006" key="3">
    <source>
        <dbReference type="Google" id="ProtNLM"/>
    </source>
</evidence>
<name>A0A432Z1H7_9GAMM</name>
<proteinExistence type="predicted"/>
<organism evidence="1 2">
    <name type="scientific">Idiomarina ramblicola</name>
    <dbReference type="NCBI Taxonomy" id="263724"/>
    <lineage>
        <taxon>Bacteria</taxon>
        <taxon>Pseudomonadati</taxon>
        <taxon>Pseudomonadota</taxon>
        <taxon>Gammaproteobacteria</taxon>
        <taxon>Alteromonadales</taxon>
        <taxon>Idiomarinaceae</taxon>
        <taxon>Idiomarina</taxon>
    </lineage>
</organism>
<protein>
    <recommendedName>
        <fullName evidence="3">Sulfotransferase domain-containing protein</fullName>
    </recommendedName>
</protein>
<evidence type="ECO:0000313" key="2">
    <source>
        <dbReference type="Proteomes" id="UP000288058"/>
    </source>
</evidence>
<gene>
    <name evidence="1" type="ORF">CWI78_04335</name>
</gene>
<dbReference type="InterPro" id="IPR027417">
    <property type="entry name" value="P-loop_NTPase"/>
</dbReference>
<dbReference type="SUPFAM" id="SSF52540">
    <property type="entry name" value="P-loop containing nucleoside triphosphate hydrolases"/>
    <property type="match status" value="1"/>
</dbReference>
<dbReference type="AlphaFoldDB" id="A0A432Z1H7"/>
<accession>A0A432Z1H7</accession>
<evidence type="ECO:0000313" key="1">
    <source>
        <dbReference type="EMBL" id="RUO71750.1"/>
    </source>
</evidence>
<dbReference type="EMBL" id="PIQC01000003">
    <property type="protein sequence ID" value="RUO71750.1"/>
    <property type="molecule type" value="Genomic_DNA"/>
</dbReference>